<keyword evidence="5 8" id="KW-0812">Transmembrane</keyword>
<name>A0AAN1VQU4_TETHN</name>
<dbReference type="InterPro" id="IPR024529">
    <property type="entry name" value="ECF_trnsprt_substrate-spec"/>
</dbReference>
<feature type="transmembrane region" description="Helical" evidence="8">
    <location>
        <begin position="46"/>
        <end position="67"/>
    </location>
</feature>
<evidence type="ECO:0000256" key="3">
    <source>
        <dbReference type="ARBA" id="ARBA00022448"/>
    </source>
</evidence>
<dbReference type="AlphaFoldDB" id="A0AAN1VQU4"/>
<dbReference type="InterPro" id="IPR025720">
    <property type="entry name" value="RibU"/>
</dbReference>
<dbReference type="GO" id="GO:0032217">
    <property type="term" value="F:riboflavin transmembrane transporter activity"/>
    <property type="evidence" value="ECO:0007669"/>
    <property type="project" value="InterPro"/>
</dbReference>
<evidence type="ECO:0000256" key="4">
    <source>
        <dbReference type="ARBA" id="ARBA00022475"/>
    </source>
</evidence>
<evidence type="ECO:0000256" key="5">
    <source>
        <dbReference type="ARBA" id="ARBA00022692"/>
    </source>
</evidence>
<evidence type="ECO:0000256" key="6">
    <source>
        <dbReference type="ARBA" id="ARBA00022989"/>
    </source>
</evidence>
<evidence type="ECO:0000256" key="1">
    <source>
        <dbReference type="ARBA" id="ARBA00004651"/>
    </source>
</evidence>
<comment type="similarity">
    <text evidence="2">Belongs to the prokaryotic riboflavin transporter (P-RFT) (TC 2.A.87) family.</text>
</comment>
<protein>
    <recommendedName>
        <fullName evidence="11">Riboflavin transporter</fullName>
    </recommendedName>
</protein>
<organism evidence="9 10">
    <name type="scientific">Tetragenococcus halophilus (strain DSM 20338 / JCM 20259 / NCIMB 9735 / NBRC 12172)</name>
    <name type="common">Pediococcus halophilus</name>
    <dbReference type="NCBI Taxonomy" id="945021"/>
    <lineage>
        <taxon>Bacteria</taxon>
        <taxon>Bacillati</taxon>
        <taxon>Bacillota</taxon>
        <taxon>Bacilli</taxon>
        <taxon>Lactobacillales</taxon>
        <taxon>Enterococcaceae</taxon>
        <taxon>Tetragenococcus</taxon>
    </lineage>
</organism>
<feature type="transmembrane region" description="Helical" evidence="8">
    <location>
        <begin position="79"/>
        <end position="102"/>
    </location>
</feature>
<feature type="transmembrane region" description="Helical" evidence="8">
    <location>
        <begin position="198"/>
        <end position="219"/>
    </location>
</feature>
<feature type="transmembrane region" description="Helical" evidence="8">
    <location>
        <begin position="13"/>
        <end position="39"/>
    </location>
</feature>
<evidence type="ECO:0000256" key="8">
    <source>
        <dbReference type="SAM" id="Phobius"/>
    </source>
</evidence>
<proteinExistence type="inferred from homology"/>
<dbReference type="RefSeq" id="WP_014124445.1">
    <property type="nucleotide sequence ID" value="NC_016052.1"/>
</dbReference>
<feature type="transmembrane region" description="Helical" evidence="8">
    <location>
        <begin position="143"/>
        <end position="171"/>
    </location>
</feature>
<accession>A0AAN1VQU4</accession>
<dbReference type="Pfam" id="PF12822">
    <property type="entry name" value="ECF_trnsprt"/>
    <property type="match status" value="1"/>
</dbReference>
<keyword evidence="3" id="KW-0813">Transport</keyword>
<dbReference type="PANTHER" id="PTHR38438:SF1">
    <property type="entry name" value="RIBOFLAVIN TRANSPORTER RIBU"/>
    <property type="match status" value="1"/>
</dbReference>
<dbReference type="Proteomes" id="UP000002663">
    <property type="component" value="Chromosome"/>
</dbReference>
<evidence type="ECO:0000256" key="7">
    <source>
        <dbReference type="ARBA" id="ARBA00023136"/>
    </source>
</evidence>
<dbReference type="KEGG" id="thl:TEH_10580"/>
<comment type="subcellular location">
    <subcellularLocation>
        <location evidence="1">Cell membrane</location>
        <topology evidence="1">Multi-pass membrane protein</topology>
    </subcellularLocation>
</comment>
<dbReference type="PANTHER" id="PTHR38438">
    <property type="entry name" value="RIBOFLAVIN TRANSPORTER RIBU"/>
    <property type="match status" value="1"/>
</dbReference>
<sequence length="222" mass="25151">MQESKQNTKYIRYITFMAAFSALAYISVIFLKIPMIVFLKYEPKDVFVILGGLIFGPLFTIFLSIIVPFLELITVSSTGIIGFIMNAISTFFYVLPPVLFYAKRRSTKSLLYGLIIGTIVLTIVMIMWNYFLAPIFFGYTREAAVQILVPVILPFNLIKGGINAVLILLLYKPVTNVLVKSNILKKIDFEGFKNERKIITSIVATMLILTVIFVILSYFNVV</sequence>
<keyword evidence="4" id="KW-1003">Cell membrane</keyword>
<evidence type="ECO:0008006" key="11">
    <source>
        <dbReference type="Google" id="ProtNLM"/>
    </source>
</evidence>
<keyword evidence="6 8" id="KW-1133">Transmembrane helix</keyword>
<evidence type="ECO:0000313" key="9">
    <source>
        <dbReference type="EMBL" id="BAK94385.1"/>
    </source>
</evidence>
<dbReference type="EMBL" id="AP012046">
    <property type="protein sequence ID" value="BAK94385.1"/>
    <property type="molecule type" value="Genomic_DNA"/>
</dbReference>
<dbReference type="GO" id="GO:0005886">
    <property type="term" value="C:plasma membrane"/>
    <property type="evidence" value="ECO:0007669"/>
    <property type="project" value="UniProtKB-SubCell"/>
</dbReference>
<evidence type="ECO:0000313" key="10">
    <source>
        <dbReference type="Proteomes" id="UP000002663"/>
    </source>
</evidence>
<gene>
    <name evidence="9" type="ordered locus">TEH_10580</name>
</gene>
<evidence type="ECO:0000256" key="2">
    <source>
        <dbReference type="ARBA" id="ARBA00005540"/>
    </source>
</evidence>
<reference evidence="9 10" key="1">
    <citation type="submission" date="2011-01" db="EMBL/GenBank/DDBJ databases">
        <title>Whole genome sequence of Tetragenococcus halophilus NBRC 12172.</title>
        <authorList>
            <person name="Nakazawa H."/>
            <person name="Omata S."/>
            <person name="Koga C."/>
            <person name="Watanabe Y."/>
            <person name="Katano Y."/>
            <person name="Ito N."/>
            <person name="Tsukatani N."/>
            <person name="Ankai A."/>
            <person name="Oguchi A."/>
            <person name="Fukui S."/>
            <person name="Yashiro I."/>
            <person name="Kamata S."/>
            <person name="Hashimoto Y."/>
            <person name="Yamazaki J."/>
            <person name="Taguchi H."/>
            <person name="Tanaka A."/>
            <person name="Koyama T."/>
            <person name="Ichige A."/>
            <person name="Hanya Y."/>
            <person name="Tanikawa S."/>
            <person name="Yamazaki S."/>
            <person name="Fujita N."/>
        </authorList>
    </citation>
    <scope>NUCLEOTIDE SEQUENCE [LARGE SCALE GENOMIC DNA]</scope>
    <source>
        <strain evidence="10">DSM 20338 / JCM 20259 / NCIMB 9735 / NBRC 12172</strain>
    </source>
</reference>
<feature type="transmembrane region" description="Helical" evidence="8">
    <location>
        <begin position="109"/>
        <end position="131"/>
    </location>
</feature>
<dbReference type="Gene3D" id="1.10.1760.20">
    <property type="match status" value="1"/>
</dbReference>
<keyword evidence="7 8" id="KW-0472">Membrane</keyword>